<keyword evidence="2" id="KW-1185">Reference proteome</keyword>
<dbReference type="Proteomes" id="UP001239111">
    <property type="component" value="Chromosome 4"/>
</dbReference>
<gene>
    <name evidence="1" type="ORF">QAD02_007443</name>
</gene>
<protein>
    <submittedName>
        <fullName evidence="1">Uncharacterized protein</fullName>
    </submittedName>
</protein>
<dbReference type="EMBL" id="CM056744">
    <property type="protein sequence ID" value="KAJ8665781.1"/>
    <property type="molecule type" value="Genomic_DNA"/>
</dbReference>
<name>A0ACC2N3Y9_9HYME</name>
<sequence length="113" mass="12365">MITDDAALHHGERRSVKYDDVTTATIVELPSGPFIGNSFDLPYRPKNPGMNPVWRIWSNQLSGDEVKAPGTDPTATNLNMLPVPGSHEETPNKVETTETETGLHTANEPANQQ</sequence>
<organism evidence="1 2">
    <name type="scientific">Eretmocerus hayati</name>
    <dbReference type="NCBI Taxonomy" id="131215"/>
    <lineage>
        <taxon>Eukaryota</taxon>
        <taxon>Metazoa</taxon>
        <taxon>Ecdysozoa</taxon>
        <taxon>Arthropoda</taxon>
        <taxon>Hexapoda</taxon>
        <taxon>Insecta</taxon>
        <taxon>Pterygota</taxon>
        <taxon>Neoptera</taxon>
        <taxon>Endopterygota</taxon>
        <taxon>Hymenoptera</taxon>
        <taxon>Apocrita</taxon>
        <taxon>Proctotrupomorpha</taxon>
        <taxon>Chalcidoidea</taxon>
        <taxon>Aphelinidae</taxon>
        <taxon>Aphelininae</taxon>
        <taxon>Eretmocerus</taxon>
    </lineage>
</organism>
<reference evidence="1" key="1">
    <citation type="submission" date="2023-04" db="EMBL/GenBank/DDBJ databases">
        <title>A chromosome-level genome assembly of the parasitoid wasp Eretmocerus hayati.</title>
        <authorList>
            <person name="Zhong Y."/>
            <person name="Liu S."/>
            <person name="Liu Y."/>
        </authorList>
    </citation>
    <scope>NUCLEOTIDE SEQUENCE</scope>
    <source>
        <strain evidence="1">ZJU_SS_LIU_2023</strain>
    </source>
</reference>
<proteinExistence type="predicted"/>
<evidence type="ECO:0000313" key="1">
    <source>
        <dbReference type="EMBL" id="KAJ8665781.1"/>
    </source>
</evidence>
<comment type="caution">
    <text evidence="1">The sequence shown here is derived from an EMBL/GenBank/DDBJ whole genome shotgun (WGS) entry which is preliminary data.</text>
</comment>
<evidence type="ECO:0000313" key="2">
    <source>
        <dbReference type="Proteomes" id="UP001239111"/>
    </source>
</evidence>
<accession>A0ACC2N3Y9</accession>